<sequence length="537" mass="59055">MLAEAEEEGNDSANVQKLQRALAQTNNSLAQANIQLALHLHKRYQAEQQKYHQELDQRQQGLECASIQYTQALQSQSKDISKLASPHEKSIKAFREFYKRKGDQERLAFSNMMVEGARKRVQEAEAELKGFVSDKEEYLQKLLMEIRLAEQACQDVLREGGMREQPNNTTNNKPSAALKSQPAAPAMRPPVPHAKLSSALSAPSAGPMHSRSFKPAASTPLVSKSPVSKSPAPKMLPPPPPPPPPLLPRVTITPAPPQKPIRPAANFKPAKNTLLPQGPARKRTSPPFSIESEDRQQSSLVTSQQQRLQAQIPQQLLVEIDAVQNAQDISAEWMTRKLFKELWPHMHKMLMVCFMGQDEGRVRLIRGSAGFGADAYLELLPKNQSGNSLIRVPICIVGGDFSGTAGHLHSVETQGKGKSEQAILMSLGPRVVSYAKTSAKPMMGWQKAAHAILYTVKLISTETRARNAGILVTPYGLLFVRRTRKQAALISHLYPFANSSGARSFCHPLTAVGWFVAQLLAVNAAEALKPPCISLLD</sequence>
<proteinExistence type="predicted"/>
<feature type="compositionally biased region" description="Low complexity" evidence="2">
    <location>
        <begin position="222"/>
        <end position="231"/>
    </location>
</feature>
<reference evidence="3" key="1">
    <citation type="submission" date="2022-07" db="EMBL/GenBank/DDBJ databases">
        <title>Phylogenomic reconstructions and comparative analyses of Kickxellomycotina fungi.</title>
        <authorList>
            <person name="Reynolds N.K."/>
            <person name="Stajich J.E."/>
            <person name="Barry K."/>
            <person name="Grigoriev I.V."/>
            <person name="Crous P."/>
            <person name="Smith M.E."/>
        </authorList>
    </citation>
    <scope>NUCLEOTIDE SEQUENCE</scope>
    <source>
        <strain evidence="3">NRRL 1566</strain>
    </source>
</reference>
<feature type="compositionally biased region" description="Pro residues" evidence="2">
    <location>
        <begin position="234"/>
        <end position="247"/>
    </location>
</feature>
<feature type="coiled-coil region" evidence="1">
    <location>
        <begin position="107"/>
        <end position="159"/>
    </location>
</feature>
<keyword evidence="4" id="KW-1185">Reference proteome</keyword>
<comment type="caution">
    <text evidence="3">The sequence shown here is derived from an EMBL/GenBank/DDBJ whole genome shotgun (WGS) entry which is preliminary data.</text>
</comment>
<protein>
    <submittedName>
        <fullName evidence="3">Uncharacterized protein</fullName>
    </submittedName>
</protein>
<feature type="region of interest" description="Disordered" evidence="2">
    <location>
        <begin position="160"/>
        <end position="303"/>
    </location>
</feature>
<dbReference type="AlphaFoldDB" id="A0A9W8I9N9"/>
<dbReference type="EMBL" id="JANBUW010000018">
    <property type="protein sequence ID" value="KAJ2851051.1"/>
    <property type="molecule type" value="Genomic_DNA"/>
</dbReference>
<evidence type="ECO:0000256" key="2">
    <source>
        <dbReference type="SAM" id="MobiDB-lite"/>
    </source>
</evidence>
<name>A0A9W8I9N9_9FUNG</name>
<organism evidence="3 4">
    <name type="scientific">Coemansia brasiliensis</name>
    <dbReference type="NCBI Taxonomy" id="2650707"/>
    <lineage>
        <taxon>Eukaryota</taxon>
        <taxon>Fungi</taxon>
        <taxon>Fungi incertae sedis</taxon>
        <taxon>Zoopagomycota</taxon>
        <taxon>Kickxellomycotina</taxon>
        <taxon>Kickxellomycetes</taxon>
        <taxon>Kickxellales</taxon>
        <taxon>Kickxellaceae</taxon>
        <taxon>Coemansia</taxon>
    </lineage>
</organism>
<evidence type="ECO:0000256" key="1">
    <source>
        <dbReference type="SAM" id="Coils"/>
    </source>
</evidence>
<evidence type="ECO:0000313" key="4">
    <source>
        <dbReference type="Proteomes" id="UP001139887"/>
    </source>
</evidence>
<evidence type="ECO:0000313" key="3">
    <source>
        <dbReference type="EMBL" id="KAJ2851051.1"/>
    </source>
</evidence>
<feature type="compositionally biased region" description="Low complexity" evidence="2">
    <location>
        <begin position="194"/>
        <end position="205"/>
    </location>
</feature>
<dbReference type="Proteomes" id="UP001139887">
    <property type="component" value="Unassembled WGS sequence"/>
</dbReference>
<gene>
    <name evidence="3" type="ORF">IWW36_001398</name>
</gene>
<accession>A0A9W8I9N9</accession>
<keyword evidence="1" id="KW-0175">Coiled coil</keyword>
<feature type="compositionally biased region" description="Polar residues" evidence="2">
    <location>
        <begin position="165"/>
        <end position="174"/>
    </location>
</feature>
<dbReference type="OrthoDB" id="5588062at2759"/>